<evidence type="ECO:0000256" key="12">
    <source>
        <dbReference type="ARBA" id="ARBA00038378"/>
    </source>
</evidence>
<reference evidence="14 15" key="1">
    <citation type="submission" date="2024-07" db="EMBL/GenBank/DDBJ databases">
        <title>Chromosome-level genome assembly of the water stick insect Ranatra chinensis (Heteroptera: Nepidae).</title>
        <authorList>
            <person name="Liu X."/>
        </authorList>
    </citation>
    <scope>NUCLEOTIDE SEQUENCE [LARGE SCALE GENOMIC DNA]</scope>
    <source>
        <strain evidence="14">Cailab_2021Rc</strain>
        <tissue evidence="14">Muscle</tissue>
    </source>
</reference>
<protein>
    <recommendedName>
        <fullName evidence="11">Dynein axonemal assembly factor 1 homolog</fullName>
    </recommendedName>
    <alternativeName>
        <fullName evidence="13">Dynein regulatory complex subunit 3</fullName>
    </alternativeName>
</protein>
<evidence type="ECO:0000256" key="4">
    <source>
        <dbReference type="ARBA" id="ARBA00022614"/>
    </source>
</evidence>
<keyword evidence="8" id="KW-0969">Cilium</keyword>
<evidence type="ECO:0000256" key="10">
    <source>
        <dbReference type="ARBA" id="ARBA00023273"/>
    </source>
</evidence>
<keyword evidence="9" id="KW-0206">Cytoskeleton</keyword>
<evidence type="ECO:0000256" key="13">
    <source>
        <dbReference type="ARBA" id="ARBA00040950"/>
    </source>
</evidence>
<keyword evidence="15" id="KW-1185">Reference proteome</keyword>
<organism evidence="14 15">
    <name type="scientific">Ranatra chinensis</name>
    <dbReference type="NCBI Taxonomy" id="642074"/>
    <lineage>
        <taxon>Eukaryota</taxon>
        <taxon>Metazoa</taxon>
        <taxon>Ecdysozoa</taxon>
        <taxon>Arthropoda</taxon>
        <taxon>Hexapoda</taxon>
        <taxon>Insecta</taxon>
        <taxon>Pterygota</taxon>
        <taxon>Neoptera</taxon>
        <taxon>Paraneoptera</taxon>
        <taxon>Hemiptera</taxon>
        <taxon>Heteroptera</taxon>
        <taxon>Panheteroptera</taxon>
        <taxon>Nepomorpha</taxon>
        <taxon>Nepidae</taxon>
        <taxon>Ranatrinae</taxon>
        <taxon>Ranatra</taxon>
    </lineage>
</organism>
<dbReference type="PANTHER" id="PTHR45973">
    <property type="entry name" value="PROTEIN PHOSPHATASE 1 REGULATORY SUBUNIT SDS22-RELATED"/>
    <property type="match status" value="1"/>
</dbReference>
<evidence type="ECO:0000256" key="2">
    <source>
        <dbReference type="ARBA" id="ARBA00004611"/>
    </source>
</evidence>
<evidence type="ECO:0000256" key="7">
    <source>
        <dbReference type="ARBA" id="ARBA00023054"/>
    </source>
</evidence>
<accession>A0ABD0YD39</accession>
<dbReference type="Gene3D" id="3.80.10.10">
    <property type="entry name" value="Ribonuclease Inhibitor"/>
    <property type="match status" value="1"/>
</dbReference>
<dbReference type="SMART" id="SM00365">
    <property type="entry name" value="LRR_SD22"/>
    <property type="match status" value="4"/>
</dbReference>
<dbReference type="InterPro" id="IPR001611">
    <property type="entry name" value="Leu-rich_rpt"/>
</dbReference>
<dbReference type="InterPro" id="IPR032675">
    <property type="entry name" value="LRR_dom_sf"/>
</dbReference>
<evidence type="ECO:0000313" key="14">
    <source>
        <dbReference type="EMBL" id="KAL1129215.1"/>
    </source>
</evidence>
<comment type="function">
    <text evidence="1">Cilium-specific protein required for cilia structures.</text>
</comment>
<evidence type="ECO:0000256" key="8">
    <source>
        <dbReference type="ARBA" id="ARBA00023069"/>
    </source>
</evidence>
<dbReference type="PANTHER" id="PTHR45973:SF12">
    <property type="entry name" value="DYNEIN REGULATORY COMPLEX SUBUNIT 3"/>
    <property type="match status" value="1"/>
</dbReference>
<keyword evidence="6" id="KW-0282">Flagellum</keyword>
<keyword evidence="10" id="KW-0966">Cell projection</keyword>
<evidence type="ECO:0000256" key="1">
    <source>
        <dbReference type="ARBA" id="ARBA00003843"/>
    </source>
</evidence>
<dbReference type="EMBL" id="JBFDAA010000009">
    <property type="protein sequence ID" value="KAL1129215.1"/>
    <property type="molecule type" value="Genomic_DNA"/>
</dbReference>
<sequence>MLCNSCGREGERCQEGDVLETSHVLTSLPPPGREKISPIFCPTGEAKGLPPTPKNADMPTEMEKKKELECTTRTLSLHVDNEPGVIDTDMIREATDRALPRMGLMGEAMKDLGYDVVDLEELRIEFKNIVRIDHLWMMANLTVLSLANNLIEKIENLDSLINLKILNLSFNKITKMENLHNLVNLVQLGLSRNSITVIEGLDELKQLEIFSAAQNQIEGDDCIMYLRKFRKIHCLNLTGNPCTLEEDFRLRIVTFVPQLIYYEYVRIRDEERERGKEKYGYELRQLNEEDRLIREEEEAAIRKSEWEAHLSRAFVLGLEGDHLYEAMFSDDPDGQNFKLIGEKVFDCYSHLKELTASASAGLFQYGMEKMHARDEEIRKFTTAVDQRQEKVAGEAREFTELLLDFKIALYNEARMIIEEPDEMVGIVDYGVERMNEMIDEMDHYCDETWICLVHKSVQLYELMDVDSVDYEDSMSVEMRGMFQRNMGGMVNEFIEKAQEAFTKIREAEADYFEMMSDKTNRYLTAFHMRGANFISLPEPLRPDIQSQNGGKLHVPFSVVPCFLFLWNMFRHLDAIFRLKRPSAETRSKRTRRRRRRKMAMVSKDALMNALGASHEVHLRVIDFTEDRVLTSCREWFQNIIDDLTREENVRNRSVIYELTSYLDNLRDIFREEIDEYLKEAQSLLEGEHLLVFMEKMQGTRRGSVEGEDPGALVDLIEGTSTLPDRDTSIKHKAKTLYPKPGQTEPYNFYTYS</sequence>
<comment type="caution">
    <text evidence="14">The sequence shown here is derived from an EMBL/GenBank/DDBJ whole genome shotgun (WGS) entry which is preliminary data.</text>
</comment>
<dbReference type="AlphaFoldDB" id="A0ABD0YD39"/>
<dbReference type="InterPro" id="IPR050576">
    <property type="entry name" value="Cilia_flagella_integrity"/>
</dbReference>
<dbReference type="PROSITE" id="PS51450">
    <property type="entry name" value="LRR"/>
    <property type="match status" value="3"/>
</dbReference>
<evidence type="ECO:0000256" key="5">
    <source>
        <dbReference type="ARBA" id="ARBA00022737"/>
    </source>
</evidence>
<gene>
    <name evidence="14" type="ORF">AAG570_013744</name>
</gene>
<evidence type="ECO:0000256" key="6">
    <source>
        <dbReference type="ARBA" id="ARBA00022846"/>
    </source>
</evidence>
<keyword evidence="3" id="KW-0963">Cytoplasm</keyword>
<dbReference type="Pfam" id="PF14580">
    <property type="entry name" value="LRR_9"/>
    <property type="match status" value="1"/>
</dbReference>
<dbReference type="Proteomes" id="UP001558652">
    <property type="component" value="Unassembled WGS sequence"/>
</dbReference>
<dbReference type="SUPFAM" id="SSF52075">
    <property type="entry name" value="Outer arm dynein light chain 1"/>
    <property type="match status" value="1"/>
</dbReference>
<proteinExistence type="inferred from homology"/>
<evidence type="ECO:0000313" key="15">
    <source>
        <dbReference type="Proteomes" id="UP001558652"/>
    </source>
</evidence>
<evidence type="ECO:0000256" key="3">
    <source>
        <dbReference type="ARBA" id="ARBA00022490"/>
    </source>
</evidence>
<comment type="subcellular location">
    <subcellularLocation>
        <location evidence="2">Cytoplasm</location>
        <location evidence="2">Cytoskeleton</location>
        <location evidence="2">Flagellum axoneme</location>
    </subcellularLocation>
</comment>
<keyword evidence="5" id="KW-0677">Repeat</keyword>
<comment type="similarity">
    <text evidence="12">Belongs to the DRC3 family.</text>
</comment>
<evidence type="ECO:0000256" key="11">
    <source>
        <dbReference type="ARBA" id="ARBA00024433"/>
    </source>
</evidence>
<keyword evidence="4" id="KW-0433">Leucine-rich repeat</keyword>
<evidence type="ECO:0000256" key="9">
    <source>
        <dbReference type="ARBA" id="ARBA00023212"/>
    </source>
</evidence>
<name>A0ABD0YD39_9HEMI</name>
<keyword evidence="7" id="KW-0175">Coiled coil</keyword>